<proteinExistence type="predicted"/>
<keyword evidence="2" id="KW-1185">Reference proteome</keyword>
<dbReference type="Proteomes" id="UP000005540">
    <property type="component" value="Unassembled WGS sequence"/>
</dbReference>
<gene>
    <name evidence="1" type="ORF">SULYE_0407</name>
</gene>
<sequence>MSYNITYKKFSKMTLTEKWKMEGIIGAKKEDILKLINLKFERVPEGLEKLISGINDLEELDKLFTKVFLANSLEELLRDGGINGL</sequence>
<reference evidence="1 2" key="1">
    <citation type="submission" date="2009-04" db="EMBL/GenBank/DDBJ databases">
        <authorList>
            <person name="Reysenbach A.-L."/>
            <person name="Heidelberg J.F."/>
            <person name="Nelson W.C."/>
        </authorList>
    </citation>
    <scope>NUCLEOTIDE SEQUENCE [LARGE SCALE GENOMIC DNA]</scope>
    <source>
        <strain evidence="1 2">SS-5</strain>
    </source>
</reference>
<dbReference type="RefSeq" id="WP_007545950.1">
    <property type="nucleotide sequence ID" value="NZ_ABZS01000026.1"/>
</dbReference>
<accession>C4FIM2</accession>
<evidence type="ECO:0000313" key="1">
    <source>
        <dbReference type="EMBL" id="EEP61080.1"/>
    </source>
</evidence>
<evidence type="ECO:0000313" key="2">
    <source>
        <dbReference type="Proteomes" id="UP000005540"/>
    </source>
</evidence>
<name>C4FIM2_9AQUI</name>
<organism evidence="1 2">
    <name type="scientific">Sulfurihydrogenibium yellowstonense SS-5</name>
    <dbReference type="NCBI Taxonomy" id="432331"/>
    <lineage>
        <taxon>Bacteria</taxon>
        <taxon>Pseudomonadati</taxon>
        <taxon>Aquificota</taxon>
        <taxon>Aquificia</taxon>
        <taxon>Aquificales</taxon>
        <taxon>Hydrogenothermaceae</taxon>
        <taxon>Sulfurihydrogenibium</taxon>
    </lineage>
</organism>
<dbReference type="AlphaFoldDB" id="C4FIM2"/>
<protein>
    <submittedName>
        <fullName evidence="1">Uncharacterized protein</fullName>
    </submittedName>
</protein>
<dbReference type="EMBL" id="ABZS01000026">
    <property type="protein sequence ID" value="EEP61080.1"/>
    <property type="molecule type" value="Genomic_DNA"/>
</dbReference>
<comment type="caution">
    <text evidence="1">The sequence shown here is derived from an EMBL/GenBank/DDBJ whole genome shotgun (WGS) entry which is preliminary data.</text>
</comment>